<evidence type="ECO:0000259" key="3">
    <source>
        <dbReference type="Pfam" id="PF14258"/>
    </source>
</evidence>
<accession>A0A3A4NZN9</accession>
<feature type="compositionally biased region" description="Basic and acidic residues" evidence="1">
    <location>
        <begin position="143"/>
        <end position="156"/>
    </location>
</feature>
<feature type="region of interest" description="Disordered" evidence="1">
    <location>
        <begin position="124"/>
        <end position="170"/>
    </location>
</feature>
<dbReference type="InterPro" id="IPR025646">
    <property type="entry name" value="DUF4350"/>
</dbReference>
<evidence type="ECO:0000256" key="1">
    <source>
        <dbReference type="SAM" id="MobiDB-lite"/>
    </source>
</evidence>
<dbReference type="EMBL" id="QZKU01000037">
    <property type="protein sequence ID" value="RJP24319.1"/>
    <property type="molecule type" value="Genomic_DNA"/>
</dbReference>
<feature type="domain" description="DUF4350" evidence="3">
    <location>
        <begin position="44"/>
        <end position="282"/>
    </location>
</feature>
<keyword evidence="2" id="KW-1133">Transmembrane helix</keyword>
<evidence type="ECO:0000256" key="2">
    <source>
        <dbReference type="SAM" id="Phobius"/>
    </source>
</evidence>
<feature type="transmembrane region" description="Helical" evidence="2">
    <location>
        <begin position="7"/>
        <end position="27"/>
    </location>
</feature>
<evidence type="ECO:0000313" key="4">
    <source>
        <dbReference type="EMBL" id="RJP24319.1"/>
    </source>
</evidence>
<name>A0A3A4NZN9_ABYX5</name>
<protein>
    <submittedName>
        <fullName evidence="4">DUF4350 domain-containing protein</fullName>
    </submittedName>
</protein>
<evidence type="ECO:0000313" key="5">
    <source>
        <dbReference type="Proteomes" id="UP000265882"/>
    </source>
</evidence>
<dbReference type="AlphaFoldDB" id="A0A3A4NZN9"/>
<dbReference type="Pfam" id="PF14258">
    <property type="entry name" value="DUF4350"/>
    <property type="match status" value="1"/>
</dbReference>
<reference evidence="4 5" key="1">
    <citation type="journal article" date="2017" name="ISME J.">
        <title>Energy and carbon metabolisms in a deep terrestrial subsurface fluid microbial community.</title>
        <authorList>
            <person name="Momper L."/>
            <person name="Jungbluth S.P."/>
            <person name="Lee M.D."/>
            <person name="Amend J.P."/>
        </authorList>
    </citation>
    <scope>NUCLEOTIDE SEQUENCE [LARGE SCALE GENOMIC DNA]</scope>
    <source>
        <strain evidence="4">SURF_5</strain>
    </source>
</reference>
<keyword evidence="2" id="KW-0812">Transmembrane</keyword>
<organism evidence="4 5">
    <name type="scientific">Abyssobacteria bacterium (strain SURF_5)</name>
    <dbReference type="NCBI Taxonomy" id="2093360"/>
    <lineage>
        <taxon>Bacteria</taxon>
        <taxon>Pseudomonadati</taxon>
        <taxon>Candidatus Hydrogenedentota</taxon>
        <taxon>Candidatus Abyssobacteria</taxon>
    </lineage>
</organism>
<comment type="caution">
    <text evidence="4">The sequence shown here is derived from an EMBL/GenBank/DDBJ whole genome shotgun (WGS) entry which is preliminary data.</text>
</comment>
<dbReference type="Proteomes" id="UP000265882">
    <property type="component" value="Unassembled WGS sequence"/>
</dbReference>
<gene>
    <name evidence="4" type="ORF">C4520_04240</name>
</gene>
<sequence>MKALTKSAPLLFAAIIVMFAWGLYRLFDLVYEQGNMYPPYSTLRSDPLGTRALYKAMAALEGVSVQQNMSPIEQLGGGKGKTLFICGANLSDDPEYVIKAIEDFVGDGGRLILTFFPITEEIAEASGNGERGEESGGSINESQEEHSKEKSEKKEESSEDEDEGVDPAEEPWFVRMVSIENRWGFKFSTLMPKESENEDYLEMTALKQNGPADWPEMLPWYSALYFTQLSEPWKVLYARNGLPVLVERQWIRGTIVLCSDSYLLSNEAMRRERHTGLIAWLVGPSSTVIFDESHFGIQEHKGIMTLVRSYRLDRPLTALIGLALLFVWKNAFSLTPKHGTPAEQMSRRGKDSAAGLVNLLRRSIPAKKILQVCVEEWERSPGLIDERKRKRVREILEQEMASPARRRNPVEAYQMISAVLAEKE</sequence>
<proteinExistence type="predicted"/>
<feature type="compositionally biased region" description="Acidic residues" evidence="1">
    <location>
        <begin position="157"/>
        <end position="169"/>
    </location>
</feature>
<keyword evidence="2" id="KW-0472">Membrane</keyword>